<sequence>MLHRLWQSVKKEALLLFRDYGGLAVLFVMPMILVVMVTLIQNQAMQGQTSQAFPLLFIDHDQDSVSHSIRRQLVQENTFFLIDSLNGKVLNESTAKKLVYDGKYQLALILPNNLSKDLHTNVEFNVEEIVGDFGLYNTTDKPKQKNKPKEIELIFDPAVQENFKNNVKFGIEKIIYKAQSETIYQTFREYLGEDTAPNFQQDQLITYKEISAINHQDKEPNAVQHNVPAWTLFAIFFIIVPLSVNLVNEKNLGTNFRLRTSPMPYSTLLIGKIIIYLVVCLLQFFSIILLSQLLFPLIGLEILDIEGKLPMMLFFTIFVSLAAIGLGILLGVISKTQEQAPPFGATFVVILAALGGIWIPVFMMSTTFQKIAKLSPMHWGLSGYYDILLRNASLSYILPEIFSLLLFFLFCLGLSILYDRKKQGN</sequence>
<feature type="transmembrane region" description="Helical" evidence="8">
    <location>
        <begin position="20"/>
        <end position="40"/>
    </location>
</feature>
<evidence type="ECO:0000256" key="1">
    <source>
        <dbReference type="ARBA" id="ARBA00004651"/>
    </source>
</evidence>
<keyword evidence="5 8" id="KW-0812">Transmembrane</keyword>
<gene>
    <name evidence="10" type="ordered locus">Weevi_1560</name>
</gene>
<dbReference type="GO" id="GO:0005886">
    <property type="term" value="C:plasma membrane"/>
    <property type="evidence" value="ECO:0007669"/>
    <property type="project" value="UniProtKB-SubCell"/>
</dbReference>
<keyword evidence="4" id="KW-1003">Cell membrane</keyword>
<dbReference type="EMBL" id="CP002455">
    <property type="protein sequence ID" value="ADX68260.1"/>
    <property type="molecule type" value="Genomic_DNA"/>
</dbReference>
<dbReference type="RefSeq" id="WP_013598649.1">
    <property type="nucleotide sequence ID" value="NC_015144.1"/>
</dbReference>
<dbReference type="InterPro" id="IPR013525">
    <property type="entry name" value="ABC2_TM"/>
</dbReference>
<keyword evidence="3" id="KW-0813">Transport</keyword>
<proteinExistence type="inferred from homology"/>
<reference evidence="10 11" key="1">
    <citation type="journal article" date="2011" name="Stand. Genomic Sci.">
        <title>Complete genome sequence of Weeksella virosa type strain (9751).</title>
        <authorList>
            <person name="Lang E."/>
            <person name="Teshima H."/>
            <person name="Lucas S."/>
            <person name="Lapidus A."/>
            <person name="Hammon N."/>
            <person name="Deshpande S."/>
            <person name="Nolan M."/>
            <person name="Cheng J.F."/>
            <person name="Pitluck S."/>
            <person name="Liolios K."/>
            <person name="Pagani I."/>
            <person name="Mikhailova N."/>
            <person name="Ivanova N."/>
            <person name="Mavromatis K."/>
            <person name="Pati A."/>
            <person name="Tapia R."/>
            <person name="Han C."/>
            <person name="Goodwin L."/>
            <person name="Chen A."/>
            <person name="Palaniappan K."/>
            <person name="Land M."/>
            <person name="Hauser L."/>
            <person name="Chang Y.J."/>
            <person name="Jeffries C.D."/>
            <person name="Brambilla E.M."/>
            <person name="Kopitz M."/>
            <person name="Rohde M."/>
            <person name="Goker M."/>
            <person name="Tindall B.J."/>
            <person name="Detter J.C."/>
            <person name="Woyke T."/>
            <person name="Bristow J."/>
            <person name="Eisen J.A."/>
            <person name="Markowitz V."/>
            <person name="Hugenholtz P."/>
            <person name="Klenk H.P."/>
            <person name="Kyrpides N.C."/>
        </authorList>
    </citation>
    <scope>NUCLEOTIDE SEQUENCE [LARGE SCALE GENOMIC DNA]</scope>
    <source>
        <strain evidence="11">ATCC 43766 / DSM 16922 / JCM 21250 / NBRC 16016 / NCTC 11634 / CL345/78</strain>
    </source>
</reference>
<dbReference type="Gene3D" id="3.40.1710.10">
    <property type="entry name" value="abc type-2 transporter like domain"/>
    <property type="match status" value="1"/>
</dbReference>
<dbReference type="Proteomes" id="UP000008641">
    <property type="component" value="Chromosome"/>
</dbReference>
<reference evidence="11" key="2">
    <citation type="journal article" date="2011" name="Stand. Genomic Sci.">
        <title>Complete genome sequence of Weeksella virosa type strain (9751T).</title>
        <authorList>
            <person name="Lang E."/>
            <person name="Teshima H."/>
            <person name="Lucas S."/>
            <person name="Lapidus A."/>
            <person name="Hammon N."/>
            <person name="Deshpande S."/>
            <person name="Nolan M."/>
            <person name="Cheng J."/>
            <person name="Pitluck S."/>
            <person name="Liolios K."/>
            <person name="Pagani I."/>
            <person name="Mikhailova N."/>
            <person name="Ivanova N."/>
            <person name="Mavromatis K."/>
            <person name="Pati A."/>
            <person name="Tapia R."/>
            <person name="Han C."/>
            <person name="Goodwin L."/>
            <person name="Chen A."/>
            <person name="Palaniappan K."/>
            <person name="Land M."/>
            <person name="Hauser L."/>
            <person name="Chang Y."/>
            <person name="Jeffries C."/>
            <person name="Brambilla E."/>
            <person name="Kopitz M."/>
            <person name="Rohde M."/>
            <person name="Goker M."/>
            <person name="Tindall B."/>
            <person name="Detter J."/>
            <person name="Woyke T."/>
            <person name="Bristow J."/>
            <person name="Eisen J."/>
            <person name="Markowitz V."/>
            <person name="Hugenholtz P."/>
            <person name="Klenk H."/>
            <person name="Kyrpides N."/>
        </authorList>
    </citation>
    <scope>NUCLEOTIDE SEQUENCE [LARGE SCALE GENOMIC DNA]</scope>
    <source>
        <strain evidence="11">ATCC 43766 / DSM 16922 / JCM 21250 / NBRC 16016 / NCTC 11634 / CL345/78</strain>
    </source>
</reference>
<dbReference type="InterPro" id="IPR051449">
    <property type="entry name" value="ABC-2_transporter_component"/>
</dbReference>
<accession>F0NZ43</accession>
<dbReference type="AlphaFoldDB" id="F0NZ43"/>
<evidence type="ECO:0000256" key="4">
    <source>
        <dbReference type="ARBA" id="ARBA00022475"/>
    </source>
</evidence>
<dbReference type="GO" id="GO:0140359">
    <property type="term" value="F:ABC-type transporter activity"/>
    <property type="evidence" value="ECO:0007669"/>
    <property type="project" value="InterPro"/>
</dbReference>
<evidence type="ECO:0000313" key="11">
    <source>
        <dbReference type="Proteomes" id="UP000008641"/>
    </source>
</evidence>
<evidence type="ECO:0000256" key="2">
    <source>
        <dbReference type="ARBA" id="ARBA00007783"/>
    </source>
</evidence>
<keyword evidence="6 8" id="KW-1133">Transmembrane helix</keyword>
<dbReference type="KEGG" id="wvi:Weevi_1560"/>
<protein>
    <submittedName>
        <fullName evidence="10">ABC-2 type transporter</fullName>
    </submittedName>
</protein>
<dbReference type="PROSITE" id="PS51012">
    <property type="entry name" value="ABC_TM2"/>
    <property type="match status" value="1"/>
</dbReference>
<dbReference type="Pfam" id="PF12698">
    <property type="entry name" value="ABC2_membrane_3"/>
    <property type="match status" value="1"/>
</dbReference>
<evidence type="ECO:0000256" key="8">
    <source>
        <dbReference type="SAM" id="Phobius"/>
    </source>
</evidence>
<feature type="transmembrane region" description="Helical" evidence="8">
    <location>
        <begin position="311"/>
        <end position="333"/>
    </location>
</feature>
<evidence type="ECO:0000259" key="9">
    <source>
        <dbReference type="PROSITE" id="PS51012"/>
    </source>
</evidence>
<dbReference type="eggNOG" id="COG0842">
    <property type="taxonomic scope" value="Bacteria"/>
</dbReference>
<evidence type="ECO:0000256" key="7">
    <source>
        <dbReference type="ARBA" id="ARBA00023136"/>
    </source>
</evidence>
<keyword evidence="11" id="KW-1185">Reference proteome</keyword>
<dbReference type="OrthoDB" id="266913at2"/>
<feature type="transmembrane region" description="Helical" evidence="8">
    <location>
        <begin position="268"/>
        <end position="291"/>
    </location>
</feature>
<feature type="domain" description="ABC transmembrane type-2" evidence="9">
    <location>
        <begin position="188"/>
        <end position="422"/>
    </location>
</feature>
<organism evidence="10 11">
    <name type="scientific">Weeksella virosa (strain ATCC 43766 / DSM 16922 / JCM 21250 / CCUG 30538 / CDC 9751 / IAM 14551 / NBRC 16016 / NCTC 11634 / CL345/78)</name>
    <dbReference type="NCBI Taxonomy" id="865938"/>
    <lineage>
        <taxon>Bacteria</taxon>
        <taxon>Pseudomonadati</taxon>
        <taxon>Bacteroidota</taxon>
        <taxon>Flavobacteriia</taxon>
        <taxon>Flavobacteriales</taxon>
        <taxon>Weeksellaceae</taxon>
        <taxon>Weeksella</taxon>
    </lineage>
</organism>
<dbReference type="InterPro" id="IPR047817">
    <property type="entry name" value="ABC2_TM_bact-type"/>
</dbReference>
<keyword evidence="7 8" id="KW-0472">Membrane</keyword>
<comment type="similarity">
    <text evidence="2">Belongs to the ABC-2 integral membrane protein family.</text>
</comment>
<feature type="transmembrane region" description="Helical" evidence="8">
    <location>
        <begin position="227"/>
        <end position="247"/>
    </location>
</feature>
<evidence type="ECO:0000313" key="10">
    <source>
        <dbReference type="EMBL" id="ADX68260.1"/>
    </source>
</evidence>
<feature type="transmembrane region" description="Helical" evidence="8">
    <location>
        <begin position="345"/>
        <end position="368"/>
    </location>
</feature>
<evidence type="ECO:0000256" key="6">
    <source>
        <dbReference type="ARBA" id="ARBA00022989"/>
    </source>
</evidence>
<dbReference type="PANTHER" id="PTHR30294:SF38">
    <property type="entry name" value="TRANSPORT PERMEASE PROTEIN"/>
    <property type="match status" value="1"/>
</dbReference>
<comment type="subcellular location">
    <subcellularLocation>
        <location evidence="1">Cell membrane</location>
        <topology evidence="1">Multi-pass membrane protein</topology>
    </subcellularLocation>
</comment>
<dbReference type="STRING" id="865938.Weevi_1560"/>
<evidence type="ECO:0000256" key="5">
    <source>
        <dbReference type="ARBA" id="ARBA00022692"/>
    </source>
</evidence>
<name>F0NZ43_WEEVC</name>
<feature type="transmembrane region" description="Helical" evidence="8">
    <location>
        <begin position="396"/>
        <end position="418"/>
    </location>
</feature>
<dbReference type="HOGENOM" id="CLU_039483_0_1_10"/>
<dbReference type="PANTHER" id="PTHR30294">
    <property type="entry name" value="MEMBRANE COMPONENT OF ABC TRANSPORTER YHHJ-RELATED"/>
    <property type="match status" value="1"/>
</dbReference>
<evidence type="ECO:0000256" key="3">
    <source>
        <dbReference type="ARBA" id="ARBA00022448"/>
    </source>
</evidence>